<dbReference type="Gene3D" id="3.40.390.10">
    <property type="entry name" value="Collagenase (Catalytic Domain)"/>
    <property type="match status" value="1"/>
</dbReference>
<dbReference type="AlphaFoldDB" id="A0AAV1GDA0"/>
<evidence type="ECO:0000259" key="14">
    <source>
        <dbReference type="PROSITE" id="PS51864"/>
    </source>
</evidence>
<evidence type="ECO:0000256" key="5">
    <source>
        <dbReference type="ARBA" id="ARBA00022833"/>
    </source>
</evidence>
<keyword evidence="6 12" id="KW-0482">Metalloprotease</keyword>
<feature type="chain" id="PRO_5043088910" description="Metalloendopeptidase" evidence="13">
    <location>
        <begin position="23"/>
        <end position="272"/>
    </location>
</feature>
<evidence type="ECO:0000256" key="2">
    <source>
        <dbReference type="ARBA" id="ARBA00022723"/>
    </source>
</evidence>
<dbReference type="FunFam" id="3.40.390.10:FF:000040">
    <property type="entry name" value="Metalloendopeptidase"/>
    <property type="match status" value="1"/>
</dbReference>
<dbReference type="EMBL" id="OY660876">
    <property type="protein sequence ID" value="CAJ1071250.1"/>
    <property type="molecule type" value="Genomic_DNA"/>
</dbReference>
<evidence type="ECO:0000256" key="11">
    <source>
        <dbReference type="ARBA" id="ARBA00024324"/>
    </source>
</evidence>
<evidence type="ECO:0000256" key="8">
    <source>
        <dbReference type="ARBA" id="ARBA00023157"/>
    </source>
</evidence>
<evidence type="ECO:0000256" key="4">
    <source>
        <dbReference type="ARBA" id="ARBA00022801"/>
    </source>
</evidence>
<feature type="binding site" evidence="12">
    <location>
        <position position="176"/>
    </location>
    <ligand>
        <name>Zn(2+)</name>
        <dbReference type="ChEBI" id="CHEBI:29105"/>
        <note>catalytic</note>
    </ligand>
</feature>
<organism evidence="15 16">
    <name type="scientific">Xyrichtys novacula</name>
    <name type="common">Pearly razorfish</name>
    <name type="synonym">Hemipteronotus novacula</name>
    <dbReference type="NCBI Taxonomy" id="13765"/>
    <lineage>
        <taxon>Eukaryota</taxon>
        <taxon>Metazoa</taxon>
        <taxon>Chordata</taxon>
        <taxon>Craniata</taxon>
        <taxon>Vertebrata</taxon>
        <taxon>Euteleostomi</taxon>
        <taxon>Actinopterygii</taxon>
        <taxon>Neopterygii</taxon>
        <taxon>Teleostei</taxon>
        <taxon>Neoteleostei</taxon>
        <taxon>Acanthomorphata</taxon>
        <taxon>Eupercaria</taxon>
        <taxon>Labriformes</taxon>
        <taxon>Labridae</taxon>
        <taxon>Xyrichtys</taxon>
    </lineage>
</organism>
<protein>
    <recommendedName>
        <fullName evidence="13">Metalloendopeptidase</fullName>
        <ecNumber evidence="13">3.4.24.-</ecNumber>
    </recommendedName>
</protein>
<accession>A0AAV1GDA0</accession>
<evidence type="ECO:0000256" key="6">
    <source>
        <dbReference type="ARBA" id="ARBA00023049"/>
    </source>
</evidence>
<evidence type="ECO:0000256" key="3">
    <source>
        <dbReference type="ARBA" id="ARBA00022729"/>
    </source>
</evidence>
<evidence type="ECO:0000256" key="12">
    <source>
        <dbReference type="PROSITE-ProRule" id="PRU01211"/>
    </source>
</evidence>
<dbReference type="PRINTS" id="PR00480">
    <property type="entry name" value="ASTACIN"/>
</dbReference>
<dbReference type="PROSITE" id="PS51864">
    <property type="entry name" value="ASTACIN"/>
    <property type="match status" value="1"/>
</dbReference>
<keyword evidence="7" id="KW-0865">Zymogen</keyword>
<keyword evidence="9" id="KW-0325">Glycoprotein</keyword>
<keyword evidence="5 12" id="KW-0862">Zinc</keyword>
<dbReference type="GO" id="GO:0006508">
    <property type="term" value="P:proteolysis"/>
    <property type="evidence" value="ECO:0007669"/>
    <property type="project" value="UniProtKB-KW"/>
</dbReference>
<evidence type="ECO:0000313" key="16">
    <source>
        <dbReference type="Proteomes" id="UP001178508"/>
    </source>
</evidence>
<keyword evidence="2 12" id="KW-0479">Metal-binding</keyword>
<keyword evidence="3 13" id="KW-0732">Signal</keyword>
<dbReference type="GO" id="GO:0042588">
    <property type="term" value="C:zymogen granule"/>
    <property type="evidence" value="ECO:0007669"/>
    <property type="project" value="UniProtKB-SubCell"/>
</dbReference>
<dbReference type="InterPro" id="IPR006026">
    <property type="entry name" value="Peptidase_Metallo"/>
</dbReference>
<comment type="caution">
    <text evidence="12">Lacks conserved residue(s) required for the propagation of feature annotation.</text>
</comment>
<feature type="domain" description="Peptidase M12A" evidence="14">
    <location>
        <begin position="68"/>
        <end position="267"/>
    </location>
</feature>
<keyword evidence="16" id="KW-1185">Reference proteome</keyword>
<dbReference type="PANTHER" id="PTHR10127:SF839">
    <property type="entry name" value="HATCHING ENZYME 1.2-RELATED"/>
    <property type="match status" value="1"/>
</dbReference>
<evidence type="ECO:0000256" key="13">
    <source>
        <dbReference type="RuleBase" id="RU361183"/>
    </source>
</evidence>
<feature type="active site" evidence="12">
    <location>
        <position position="167"/>
    </location>
</feature>
<dbReference type="GO" id="GO:0004222">
    <property type="term" value="F:metalloendopeptidase activity"/>
    <property type="evidence" value="ECO:0007669"/>
    <property type="project" value="UniProtKB-UniRule"/>
</dbReference>
<sequence length="272" mass="30981">MNLRRFSVVLVLLVGLSTQSNSLVQPNEDDMRIKKPIRLDISSKILEANEGISQDLVEGDVALSKKRNAMRCWSNSCKWTKSYSGLVEVPYSLSDYFYDSEKASIKKAMETFHRKTCVRFVPYLGQSDYLSIESELGCWSTIGKDGGKQVLSLSVYGCLDHGIIQHELLHALGFNHEHTRSDRDQFVRINWENIPAAQAYNFHKKDTNNLSTPYDYSSVLHYGRTAFSSVYGEDTITPIPDSSVAVGQRNEMSDMDILRVNRFYDCSEYQEV</sequence>
<evidence type="ECO:0000256" key="1">
    <source>
        <dbReference type="ARBA" id="ARBA00022670"/>
    </source>
</evidence>
<dbReference type="GO" id="GO:0008270">
    <property type="term" value="F:zinc ion binding"/>
    <property type="evidence" value="ECO:0007669"/>
    <property type="project" value="UniProtKB-UniRule"/>
</dbReference>
<dbReference type="SUPFAM" id="SSF55486">
    <property type="entry name" value="Metalloproteases ('zincins'), catalytic domain"/>
    <property type="match status" value="1"/>
</dbReference>
<comment type="cofactor">
    <cofactor evidence="12 13">
        <name>Zn(2+)</name>
        <dbReference type="ChEBI" id="CHEBI:29105"/>
    </cofactor>
    <text evidence="12 13">Binds 1 zinc ion per subunit.</text>
</comment>
<dbReference type="Pfam" id="PF01400">
    <property type="entry name" value="Astacin"/>
    <property type="match status" value="1"/>
</dbReference>
<dbReference type="InterPro" id="IPR001506">
    <property type="entry name" value="Peptidase_M12A"/>
</dbReference>
<dbReference type="EC" id="3.4.24.-" evidence="13"/>
<name>A0AAV1GDA0_XYRNO</name>
<reference evidence="15" key="1">
    <citation type="submission" date="2023-08" db="EMBL/GenBank/DDBJ databases">
        <authorList>
            <person name="Alioto T."/>
            <person name="Alioto T."/>
            <person name="Gomez Garrido J."/>
        </authorList>
    </citation>
    <scope>NUCLEOTIDE SEQUENCE</scope>
</reference>
<evidence type="ECO:0000313" key="15">
    <source>
        <dbReference type="EMBL" id="CAJ1071250.1"/>
    </source>
</evidence>
<keyword evidence="8" id="KW-1015">Disulfide bond</keyword>
<evidence type="ECO:0000256" key="9">
    <source>
        <dbReference type="ARBA" id="ARBA00023180"/>
    </source>
</evidence>
<dbReference type="InterPro" id="IPR024079">
    <property type="entry name" value="MetalloPept_cat_dom_sf"/>
</dbReference>
<evidence type="ECO:0000256" key="10">
    <source>
        <dbReference type="ARBA" id="ARBA00023329"/>
    </source>
</evidence>
<keyword evidence="1 12" id="KW-0645">Protease</keyword>
<proteinExistence type="predicted"/>
<keyword evidence="4 12" id="KW-0378">Hydrolase</keyword>
<gene>
    <name evidence="15" type="ORF">XNOV1_A042405</name>
</gene>
<dbReference type="Proteomes" id="UP001178508">
    <property type="component" value="Chromosome 13"/>
</dbReference>
<feature type="binding site" evidence="12">
    <location>
        <position position="170"/>
    </location>
    <ligand>
        <name>Zn(2+)</name>
        <dbReference type="ChEBI" id="CHEBI:29105"/>
        <note>catalytic</note>
    </ligand>
</feature>
<keyword evidence="10" id="KW-0968">Cytoplasmic vesicle</keyword>
<feature type="signal peptide" evidence="13">
    <location>
        <begin position="1"/>
        <end position="22"/>
    </location>
</feature>
<comment type="subcellular location">
    <subcellularLocation>
        <location evidence="11">Zymogen granule</location>
    </subcellularLocation>
</comment>
<feature type="binding site" evidence="12">
    <location>
        <position position="166"/>
    </location>
    <ligand>
        <name>Zn(2+)</name>
        <dbReference type="ChEBI" id="CHEBI:29105"/>
        <note>catalytic</note>
    </ligand>
</feature>
<dbReference type="SMART" id="SM00235">
    <property type="entry name" value="ZnMc"/>
    <property type="match status" value="1"/>
</dbReference>
<evidence type="ECO:0000256" key="7">
    <source>
        <dbReference type="ARBA" id="ARBA00023145"/>
    </source>
</evidence>
<dbReference type="PANTHER" id="PTHR10127">
    <property type="entry name" value="DISCOIDIN, CUB, EGF, LAMININ , AND ZINC METALLOPROTEASE DOMAIN CONTAINING"/>
    <property type="match status" value="1"/>
</dbReference>